<evidence type="ECO:0000313" key="1">
    <source>
        <dbReference type="EMBL" id="SBW83058.1"/>
    </source>
</evidence>
<evidence type="ECO:0000313" key="2">
    <source>
        <dbReference type="Proteomes" id="UP000245431"/>
    </source>
</evidence>
<organism evidence="1 2">
    <name type="scientific">Pseudomonas veronii 1YdBTEX2</name>
    <dbReference type="NCBI Taxonomy" id="1295141"/>
    <lineage>
        <taxon>Bacteria</taxon>
        <taxon>Pseudomonadati</taxon>
        <taxon>Pseudomonadota</taxon>
        <taxon>Gammaproteobacteria</taxon>
        <taxon>Pseudomonadales</taxon>
        <taxon>Pseudomonadaceae</taxon>
        <taxon>Pseudomonas</taxon>
    </lineage>
</organism>
<dbReference type="Proteomes" id="UP000245431">
    <property type="component" value="Chromosome PVE_r1"/>
</dbReference>
<dbReference type="AlphaFoldDB" id="A0A1D3K423"/>
<protein>
    <recommendedName>
        <fullName evidence="3">Amidohydrolase-related domain-containing protein</fullName>
    </recommendedName>
</protein>
<sequence>MNDESERTSGLTIIDGHSHIASTHFTPMSFLEGVADNIEVRLRPADALIVLLN</sequence>
<dbReference type="EMBL" id="LT599583">
    <property type="protein sequence ID" value="SBW83058.1"/>
    <property type="molecule type" value="Genomic_DNA"/>
</dbReference>
<reference evidence="2" key="1">
    <citation type="submission" date="2016-07" db="EMBL/GenBank/DDBJ databases">
        <authorList>
            <person name="Florea S."/>
            <person name="Webb J.S."/>
            <person name="Jaromczyk J."/>
            <person name="Schardl C.L."/>
        </authorList>
    </citation>
    <scope>NUCLEOTIDE SEQUENCE [LARGE SCALE GENOMIC DNA]</scope>
    <source>
        <strain evidence="2">1YdBTEX2</strain>
    </source>
</reference>
<evidence type="ECO:0008006" key="3">
    <source>
        <dbReference type="Google" id="ProtNLM"/>
    </source>
</evidence>
<proteinExistence type="predicted"/>
<accession>A0A1D3K423</accession>
<gene>
    <name evidence="1" type="ORF">PVE_R1G5177</name>
</gene>
<name>A0A1D3K423_PSEVE</name>